<evidence type="ECO:0000313" key="1">
    <source>
        <dbReference type="EMBL" id="GBE84806.1"/>
    </source>
</evidence>
<dbReference type="GeneID" id="38781723"/>
<comment type="caution">
    <text evidence="1">The sequence shown here is derived from an EMBL/GenBank/DDBJ whole genome shotgun (WGS) entry which is preliminary data.</text>
</comment>
<sequence length="107" mass="12331">MTPTIRHGCYVTQQDVLNYFTQRRLPPVGSREIEEEEAEAFAEDPTLLVGKHFVWYGADNQEIDFVVLRVGRSAAGRWVELQHEDCVPVKMGELEMDDMLEDSFIID</sequence>
<dbReference type="EMBL" id="BFAD01000006">
    <property type="protein sequence ID" value="GBE84806.1"/>
    <property type="molecule type" value="Genomic_DNA"/>
</dbReference>
<accession>A0A401GRG6</accession>
<organism evidence="1 2">
    <name type="scientific">Sparassis crispa</name>
    <dbReference type="NCBI Taxonomy" id="139825"/>
    <lineage>
        <taxon>Eukaryota</taxon>
        <taxon>Fungi</taxon>
        <taxon>Dikarya</taxon>
        <taxon>Basidiomycota</taxon>
        <taxon>Agaricomycotina</taxon>
        <taxon>Agaricomycetes</taxon>
        <taxon>Polyporales</taxon>
        <taxon>Sparassidaceae</taxon>
        <taxon>Sparassis</taxon>
    </lineage>
</organism>
<name>A0A401GRG6_9APHY</name>
<dbReference type="RefSeq" id="XP_027615719.1">
    <property type="nucleotide sequence ID" value="XM_027759918.1"/>
</dbReference>
<reference evidence="1 2" key="1">
    <citation type="journal article" date="2018" name="Sci. Rep.">
        <title>Genome sequence of the cauliflower mushroom Sparassis crispa (Hanabiratake) and its association with beneficial usage.</title>
        <authorList>
            <person name="Kiyama R."/>
            <person name="Furutani Y."/>
            <person name="Kawaguchi K."/>
            <person name="Nakanishi T."/>
        </authorList>
    </citation>
    <scope>NUCLEOTIDE SEQUENCE [LARGE SCALE GENOMIC DNA]</scope>
</reference>
<gene>
    <name evidence="1" type="ORF">SCP_0607860</name>
</gene>
<dbReference type="Proteomes" id="UP000287166">
    <property type="component" value="Unassembled WGS sequence"/>
</dbReference>
<proteinExistence type="predicted"/>
<dbReference type="InParanoid" id="A0A401GRG6"/>
<evidence type="ECO:0000313" key="2">
    <source>
        <dbReference type="Proteomes" id="UP000287166"/>
    </source>
</evidence>
<dbReference type="AlphaFoldDB" id="A0A401GRG6"/>
<keyword evidence="2" id="KW-1185">Reference proteome</keyword>
<protein>
    <submittedName>
        <fullName evidence="1">Uncharacterized protein</fullName>
    </submittedName>
</protein>